<dbReference type="OrthoDB" id="128227at2759"/>
<accession>A0A225UGS1</accession>
<dbReference type="Proteomes" id="UP000198211">
    <property type="component" value="Unassembled WGS sequence"/>
</dbReference>
<comment type="caution">
    <text evidence="1">The sequence shown here is derived from an EMBL/GenBank/DDBJ whole genome shotgun (WGS) entry which is preliminary data.</text>
</comment>
<dbReference type="EMBL" id="NBNE01018697">
    <property type="protein sequence ID" value="OWY92150.1"/>
    <property type="molecule type" value="Genomic_DNA"/>
</dbReference>
<evidence type="ECO:0000313" key="1">
    <source>
        <dbReference type="EMBL" id="OWY92150.1"/>
    </source>
</evidence>
<organism evidence="1 2">
    <name type="scientific">Phytophthora megakarya</name>
    <dbReference type="NCBI Taxonomy" id="4795"/>
    <lineage>
        <taxon>Eukaryota</taxon>
        <taxon>Sar</taxon>
        <taxon>Stramenopiles</taxon>
        <taxon>Oomycota</taxon>
        <taxon>Peronosporomycetes</taxon>
        <taxon>Peronosporales</taxon>
        <taxon>Peronosporaceae</taxon>
        <taxon>Phytophthora</taxon>
    </lineage>
</organism>
<proteinExistence type="predicted"/>
<protein>
    <submittedName>
        <fullName evidence="1">Uncharacterized protein</fullName>
    </submittedName>
</protein>
<evidence type="ECO:0000313" key="2">
    <source>
        <dbReference type="Proteomes" id="UP000198211"/>
    </source>
</evidence>
<name>A0A225UGS1_9STRA</name>
<sequence>MEETNAQTLGDVFAAITHQQTDFQTMMQRQFTQIEARIDALTSRFSAPQPNHGKPSEDLELWFFAIEQFYADFHPRMTEESSLFAIMVSFRLSATLPTPQSRRLRSSQRYGTAFSCPTTSPAFTNAFNLLIQCTLPISPLGLRFYFQEGLKADTAKHLREHHPNNLEQAIELALLFDHSRHYDEPATADWETTTTCHRCNKVGHITPNYPDK</sequence>
<keyword evidence="2" id="KW-1185">Reference proteome</keyword>
<gene>
    <name evidence="1" type="ORF">PHMEG_00038964</name>
</gene>
<reference evidence="2" key="1">
    <citation type="submission" date="2017-03" db="EMBL/GenBank/DDBJ databases">
        <title>Phytopthora megakarya and P. palmivora, two closely related causual agents of cacao black pod achieved similar genome size and gene model numbers by different mechanisms.</title>
        <authorList>
            <person name="Ali S."/>
            <person name="Shao J."/>
            <person name="Larry D.J."/>
            <person name="Kronmiller B."/>
            <person name="Shen D."/>
            <person name="Strem M.D."/>
            <person name="Melnick R.L."/>
            <person name="Guiltinan M.J."/>
            <person name="Tyler B.M."/>
            <person name="Meinhardt L.W."/>
            <person name="Bailey B.A."/>
        </authorList>
    </citation>
    <scope>NUCLEOTIDE SEQUENCE [LARGE SCALE GENOMIC DNA]</scope>
    <source>
        <strain evidence="2">zdho120</strain>
    </source>
</reference>
<dbReference type="AlphaFoldDB" id="A0A225UGS1"/>